<dbReference type="InterPro" id="IPR020841">
    <property type="entry name" value="PKS_Beta-ketoAc_synthase_dom"/>
</dbReference>
<dbReference type="InterPro" id="IPR016039">
    <property type="entry name" value="Thiolase-like"/>
</dbReference>
<evidence type="ECO:0000256" key="3">
    <source>
        <dbReference type="ARBA" id="ARBA00022553"/>
    </source>
</evidence>
<dbReference type="Pfam" id="PF18369">
    <property type="entry name" value="PKS_DE"/>
    <property type="match status" value="1"/>
</dbReference>
<dbReference type="Pfam" id="PF02801">
    <property type="entry name" value="Ketoacyl-synt_C"/>
    <property type="match status" value="2"/>
</dbReference>
<dbReference type="Pfam" id="PF00550">
    <property type="entry name" value="PP-binding"/>
    <property type="match status" value="2"/>
</dbReference>
<dbReference type="EMBL" id="CP060828">
    <property type="protein sequence ID" value="QNP70792.1"/>
    <property type="molecule type" value="Genomic_DNA"/>
</dbReference>
<dbReference type="InterPro" id="IPR014030">
    <property type="entry name" value="Ketoacyl_synth_N"/>
</dbReference>
<dbReference type="FunFam" id="3.40.47.10:FF:000019">
    <property type="entry name" value="Polyketide synthase type I"/>
    <property type="match status" value="2"/>
</dbReference>
<dbReference type="InterPro" id="IPR014031">
    <property type="entry name" value="Ketoacyl_synth_C"/>
</dbReference>
<dbReference type="CDD" id="cd08952">
    <property type="entry name" value="KR_1_SDR_x"/>
    <property type="match status" value="2"/>
</dbReference>
<dbReference type="Pfam" id="PF08659">
    <property type="entry name" value="KR"/>
    <property type="match status" value="2"/>
</dbReference>
<evidence type="ECO:0000313" key="11">
    <source>
        <dbReference type="Proteomes" id="UP000516052"/>
    </source>
</evidence>
<dbReference type="PROSITE" id="PS52004">
    <property type="entry name" value="KS3_2"/>
    <property type="match status" value="2"/>
</dbReference>
<dbReference type="Gene3D" id="6.10.140.1830">
    <property type="match status" value="1"/>
</dbReference>
<evidence type="ECO:0000259" key="8">
    <source>
        <dbReference type="PROSITE" id="PS50075"/>
    </source>
</evidence>
<keyword evidence="7" id="KW-0012">Acyltransferase</keyword>
<dbReference type="SUPFAM" id="SSF52151">
    <property type="entry name" value="FabD/lysophospholipase-like"/>
    <property type="match status" value="2"/>
</dbReference>
<dbReference type="GO" id="GO:0006633">
    <property type="term" value="P:fatty acid biosynthetic process"/>
    <property type="evidence" value="ECO:0007669"/>
    <property type="project" value="InterPro"/>
</dbReference>
<dbReference type="SMART" id="SM01294">
    <property type="entry name" value="PKS_PP_betabranch"/>
    <property type="match status" value="2"/>
</dbReference>
<gene>
    <name evidence="10" type="ORF">IAG44_16010</name>
</gene>
<dbReference type="NCBIfam" id="NF045894">
    <property type="entry name" value="PKS_plus_SDR"/>
    <property type="match status" value="1"/>
</dbReference>
<evidence type="ECO:0000256" key="6">
    <source>
        <dbReference type="ARBA" id="ARBA00023268"/>
    </source>
</evidence>
<dbReference type="Pfam" id="PF00109">
    <property type="entry name" value="ketoacyl-synt"/>
    <property type="match status" value="2"/>
</dbReference>
<dbReference type="PROSITE" id="PS00606">
    <property type="entry name" value="KS3_1"/>
    <property type="match status" value="2"/>
</dbReference>
<dbReference type="Proteomes" id="UP000516052">
    <property type="component" value="Chromosome"/>
</dbReference>
<dbReference type="InterPro" id="IPR036736">
    <property type="entry name" value="ACP-like_sf"/>
</dbReference>
<dbReference type="RefSeq" id="WP_187747780.1">
    <property type="nucleotide sequence ID" value="NZ_CP060828.1"/>
</dbReference>
<dbReference type="SMART" id="SM00825">
    <property type="entry name" value="PKS_KS"/>
    <property type="match status" value="2"/>
</dbReference>
<comment type="cofactor">
    <cofactor evidence="1">
        <name>pantetheine 4'-phosphate</name>
        <dbReference type="ChEBI" id="CHEBI:47942"/>
    </cofactor>
</comment>
<evidence type="ECO:0000256" key="5">
    <source>
        <dbReference type="ARBA" id="ARBA00023194"/>
    </source>
</evidence>
<evidence type="ECO:0000256" key="2">
    <source>
        <dbReference type="ARBA" id="ARBA00022450"/>
    </source>
</evidence>
<protein>
    <submittedName>
        <fullName evidence="10">SDR family NAD(P)-dependent oxidoreductase</fullName>
    </submittedName>
</protein>
<evidence type="ECO:0000256" key="1">
    <source>
        <dbReference type="ARBA" id="ARBA00001957"/>
    </source>
</evidence>
<dbReference type="SUPFAM" id="SSF51735">
    <property type="entry name" value="NAD(P)-binding Rossmann-fold domains"/>
    <property type="match status" value="4"/>
</dbReference>
<reference evidence="10 11" key="1">
    <citation type="submission" date="2020-08" db="EMBL/GenBank/DDBJ databases">
        <title>A novel species.</title>
        <authorList>
            <person name="Gao J."/>
        </authorList>
    </citation>
    <scope>NUCLEOTIDE SEQUENCE [LARGE SCALE GENOMIC DNA]</scope>
    <source>
        <strain evidence="10 11">CRXT-G-22</strain>
    </source>
</reference>
<dbReference type="Gene3D" id="3.30.70.3290">
    <property type="match status" value="2"/>
</dbReference>
<dbReference type="SMART" id="SM00822">
    <property type="entry name" value="PKS_KR"/>
    <property type="match status" value="2"/>
</dbReference>
<dbReference type="GO" id="GO:0031177">
    <property type="term" value="F:phosphopantetheine binding"/>
    <property type="evidence" value="ECO:0007669"/>
    <property type="project" value="InterPro"/>
</dbReference>
<dbReference type="InterPro" id="IPR018201">
    <property type="entry name" value="Ketoacyl_synth_AS"/>
</dbReference>
<evidence type="ECO:0000259" key="9">
    <source>
        <dbReference type="PROSITE" id="PS52004"/>
    </source>
</evidence>
<dbReference type="FunFam" id="1.10.1200.10:FF:000007">
    <property type="entry name" value="Probable polyketide synthase pks17"/>
    <property type="match status" value="2"/>
</dbReference>
<dbReference type="KEGG" id="sroi:IAG44_16010"/>
<dbReference type="GO" id="GO:0004312">
    <property type="term" value="F:fatty acid synthase activity"/>
    <property type="evidence" value="ECO:0007669"/>
    <property type="project" value="TreeGrafter"/>
</dbReference>
<dbReference type="Pfam" id="PF00698">
    <property type="entry name" value="Acyl_transf_1"/>
    <property type="match status" value="2"/>
</dbReference>
<dbReference type="Gene3D" id="3.40.47.10">
    <property type="match status" value="2"/>
</dbReference>
<dbReference type="Pfam" id="PF16197">
    <property type="entry name" value="KAsynt_C_assoc"/>
    <property type="match status" value="2"/>
</dbReference>
<dbReference type="GO" id="GO:0004315">
    <property type="term" value="F:3-oxoacyl-[acyl-carrier-protein] synthase activity"/>
    <property type="evidence" value="ECO:0007669"/>
    <property type="project" value="InterPro"/>
</dbReference>
<dbReference type="InterPro" id="IPR032821">
    <property type="entry name" value="PKS_assoc"/>
</dbReference>
<dbReference type="PANTHER" id="PTHR43775:SF51">
    <property type="entry name" value="INACTIVE PHENOLPHTHIOCEROL SYNTHESIS POLYKETIDE SYNTHASE TYPE I PKS1-RELATED"/>
    <property type="match status" value="1"/>
</dbReference>
<dbReference type="Gene3D" id="3.40.50.720">
    <property type="entry name" value="NAD(P)-binding Rossmann-like Domain"/>
    <property type="match status" value="2"/>
</dbReference>
<dbReference type="FunFam" id="3.40.366.10:FF:000002">
    <property type="entry name" value="Probable polyketide synthase 2"/>
    <property type="match status" value="2"/>
</dbReference>
<dbReference type="GO" id="GO:0033068">
    <property type="term" value="P:macrolide biosynthetic process"/>
    <property type="evidence" value="ECO:0007669"/>
    <property type="project" value="UniProtKB-ARBA"/>
</dbReference>
<dbReference type="SMART" id="SM00823">
    <property type="entry name" value="PKS_PP"/>
    <property type="match status" value="2"/>
</dbReference>
<keyword evidence="4" id="KW-0808">Transferase</keyword>
<evidence type="ECO:0000256" key="4">
    <source>
        <dbReference type="ARBA" id="ARBA00022679"/>
    </source>
</evidence>
<dbReference type="CDD" id="cd00833">
    <property type="entry name" value="PKS"/>
    <property type="match status" value="2"/>
</dbReference>
<dbReference type="InterPro" id="IPR015083">
    <property type="entry name" value="NorB/c/GfsB-D-like_docking"/>
</dbReference>
<dbReference type="InterPro" id="IPR041618">
    <property type="entry name" value="PKS_DE"/>
</dbReference>
<dbReference type="InterPro" id="IPR050091">
    <property type="entry name" value="PKS_NRPS_Biosynth_Enz"/>
</dbReference>
<dbReference type="SUPFAM" id="SSF53901">
    <property type="entry name" value="Thiolase-like"/>
    <property type="match status" value="2"/>
</dbReference>
<dbReference type="InterPro" id="IPR020806">
    <property type="entry name" value="PKS_PP-bd"/>
</dbReference>
<keyword evidence="6" id="KW-0511">Multifunctional enzyme</keyword>
<dbReference type="PANTHER" id="PTHR43775">
    <property type="entry name" value="FATTY ACID SYNTHASE"/>
    <property type="match status" value="1"/>
</dbReference>
<keyword evidence="11" id="KW-1185">Reference proteome</keyword>
<accession>A0A7H0IDC6</accession>
<feature type="domain" description="Ketosynthase family 3 (KS3)" evidence="9">
    <location>
        <begin position="33"/>
        <end position="459"/>
    </location>
</feature>
<dbReference type="Pfam" id="PF08990">
    <property type="entry name" value="Docking"/>
    <property type="match status" value="1"/>
</dbReference>
<proteinExistence type="predicted"/>
<dbReference type="PROSITE" id="PS50075">
    <property type="entry name" value="CARRIER"/>
    <property type="match status" value="2"/>
</dbReference>
<dbReference type="SMART" id="SM00827">
    <property type="entry name" value="PKS_AT"/>
    <property type="match status" value="2"/>
</dbReference>
<dbReference type="Gene3D" id="1.10.1200.10">
    <property type="entry name" value="ACP-like"/>
    <property type="match status" value="2"/>
</dbReference>
<keyword evidence="2" id="KW-0596">Phosphopantetheine</keyword>
<dbReference type="InterPro" id="IPR013968">
    <property type="entry name" value="PKS_KR"/>
</dbReference>
<keyword evidence="5" id="KW-0045">Antibiotic biosynthesis</keyword>
<dbReference type="InterPro" id="IPR014043">
    <property type="entry name" value="Acyl_transferase_dom"/>
</dbReference>
<dbReference type="InterPro" id="IPR001227">
    <property type="entry name" value="Ac_transferase_dom_sf"/>
</dbReference>
<name>A0A7H0IDC6_9ACTN</name>
<evidence type="ECO:0000313" key="10">
    <source>
        <dbReference type="EMBL" id="QNP70792.1"/>
    </source>
</evidence>
<organism evidence="10 11">
    <name type="scientific">Streptomyces roseirectus</name>
    <dbReference type="NCBI Taxonomy" id="2768066"/>
    <lineage>
        <taxon>Bacteria</taxon>
        <taxon>Bacillati</taxon>
        <taxon>Actinomycetota</taxon>
        <taxon>Actinomycetes</taxon>
        <taxon>Kitasatosporales</taxon>
        <taxon>Streptomycetaceae</taxon>
        <taxon>Streptomyces</taxon>
    </lineage>
</organism>
<dbReference type="Gene3D" id="3.40.366.10">
    <property type="entry name" value="Malonyl-Coenzyme A Acyl Carrier Protein, domain 2"/>
    <property type="match status" value="2"/>
</dbReference>
<dbReference type="InterPro" id="IPR016036">
    <property type="entry name" value="Malonyl_transacylase_ACP-bd"/>
</dbReference>
<sequence>MADEEKLVAYLKRVTTELHQTRQKLQDVEQAQHEPVAVVGMACRFPGGIATPDDLWRFVTSDGDAISEFPADRGWDVEALYDADPELAGKTYTRHGGFLHDVGGFDADFFGISPREALAMDPQQRLLLETSWEALERAGIDPASLRGSRTGVFAGAIAQEYGPRLHEAQDGAEAHLFTGTTMSVVSGRVAYTLGLEGPAVTVDTACSSSLVALHMAVQSIQRGESTLALAGGVTVVSTPGMFLSFSRQRGLAPDGRCKAFSADADGFGPAEGVGMLVLERLSDARRNGHPVLAVIRGSAVNQDGASNGLTAPNGPSQVRVIRAALANARLSARQVDVVEAHGTGTTLGDPIEAQAVMDTYGQDRPAERPLLLGSLKSNIGHAQAAAGVGGVIKMVLALQHGVLPRTLHVTEPSTHVDWSAGTVSLLTEQLDWPQTGEPRRAGVSSFGISGTNAHVVLEQAPEVEAAPEPGVSSGVLPWVLSARGEAALRDQAARLLSRLDDEPGLNPVDVGFSLATGRAAFEHRAVLMAADTAGFRKGLAGLVRCATETGVVQGVAGSDDRVVFVFPGQGSQWVGMAVELLASSPVFAESMRACAEALKPHVDWSLLDVLDDQAALERVDVVQPVLFSVMVSLAALWRSYGVEPAAVIGHSQGEIAAAAVAGALSLEDAARVVALRSKALLALSGRGGMVSVSLPVDAVEERLARWDGRVSIAAVNGPGSIVVSGDVDALDELLAQAETDGFRARRIPVDYASHSAHVEEIEGELLSVLEGITPRPSEVPFYSTVTVERIDTSVMDAGYWYRNLRQTVRFEETVRLLAEQGIGVFVEVSPHPVLALAVQETAERVAAVGSLRRGEGSLGRFLESLAEAYVRGIGVEWASMFPGGRPVELPTYAFQRRRYWLESARSTAAQDPLDARFWDAVERADVAELTATLGVADTAPMTEVVPALSDWRRSRHQSAAEASWWYRVVWRPAAEPAGAALTGTWLLLVPAALADDELTTALSAALTGHGADVVLLPVGDDLAERLRGVLADGAPAGVLSLLSGDDRLWPHVLTAQALGEAQIDAPLWCVTQDAVATGRSDLLTNADQAQVWGLGRVFGLEHPQRWGGLIDLPGAVDGRALDRLAGVLARRGGEDQFAVRESGVFVRRLEHAAGSPGVRSWQPRGTVLVTGGTGALGAEAARWLVANGADHLLLVGRRGPDAPGAAELAAELGDKVTITACDVADRDALAALIDAVPAERPLTAVVHAAGVLDDGLLTSLTPERVDAVLRPKVAAARALHELTAGLELDAFVLCSSVTGVWGNGGQAAYGAANAYLDALAQQRRAAGLPATSIALGLLAGGGLAQGTGEQHQRRLGLRPMAPDAVVSAMARAVRRDEAALLLADVDWATFVPAMGAVRPLALVEELPEARTLPTVEKVELRDWLGGLSEAEQRRLLLDLVRSQVAAVLGRDPAQGIDASRAFRELGFDSLTGVDFRNRLGAATGLTLPATLVFDHPTPRELVEFLRGETLGLVQGAEDAVVARGVTDDPIAIVGMACRFPGGVSSPEDLWRLVSEETDTVSTFPADRGWDLGGLYHPDPEHPGTTYTREGAFLDGAELFDPEFFGISPREALAMDPQQRLLLETAWEAFERAGIDPGSVRGRQVGVFAGTNGQDYPDLLADTPEGADGYLLTGNAGSVMSGRISYVLGLEGPAMTVDTACSSSLVALHLAAQALRQGECELALAGGVTVMSTPGAFLKFSRQRGLAVDGRCKAFSDAADGTGWGEGVGMLLVERLSDARRNGHPVLAVVRGSAVNQDGASNGLSAPSGPAQQRVIRAALGNAGLGPADVDAVEAHGTGTRLGDPIEAQALLATYGQDRAAERPLLLGSLKSNIGHTQAAAGVSGVIKMVEALRRGVLPKTLHVDEPSSHVDWAAGAVSLLTERVEWPEVGRARRAAVSSFGVSGTNAHVILEQAPVVEEAPAAEVGGVVPWVLSGKTEGALRAQAARLLAFVDATPGVNSVDVGFSLAAGRAGFEHRAAVVGGDAVSRRAGLVALAEGRSVAHVVSGRVVGEGRVAFLFSGQGAQRVGMGRELYGVYPVFAAAFDEVCGRFDSELGRPLKDVVFGEGELLGQTAYTQPALFAVEVALFRLVESWGLAPDFVAGHSIGELAAAHVAGVLSLGDACVLVAARGRLMQELPGGGVMVAVQASEDEVAPLLVEGVSIAAVNGPSSVVVAGDEDKVLELVAGFAQVGRKTKRLAVSHAFHSSHMDGMLNAFREVAAGLTYEPPRIPIVSTLTGAEVTPDADYWVRHVREAVRFLDGVRALEAKGVTTFVELGPDGALSALAQECWTGNGLAAVPVLRKDRDEVQSLVTALGSVHTRGVTVDWSAFFAGARRVDLPTYAFQRERYWPEVRVSADAARRATAESWRYQVTWKATAGVTGATLSGRWLVVLPEGEGEFGASVVRALGERGAKTVVVELGAGDRAVLVERLRGAAAGEGEPVVGVVSLVGADGAPLPVVSLVQALGDAGVVAPLWCLTRGAVSTGAGDRLGSPAQAQVWGLGRVAALEHADRWGGLVDLPDVVDARVGELLVGVLQGTGEDQVAVRGSGVYLRRVERGAVDGTSFPEWRPRGTVLVTGGTGALGAHVARWLAGNGAEHLVLTSRQGRDADGAAELEAELLAGGAKVTVAACDVADRDALAELLRQLADEGAPVRAVVHTAGVPHSGVPLTELTSDELDAVVSAKVGGAANLHALLGGEPLDAFVLFSSIAAVWGSGGQAAYAAANAYLDALAQQRRADGLVATSVAWGPWAGGGMAAAGDIEAQLRRRGLPAMAPDVAITALGEALRRRDEVVAVADVDWELFLPGFTVARASSLFAELPEAAPVVAELDSGEPEVVRRLRELPASEHPRLLLELVREEAANVLGHARSGAVEADRAFKELGFDSLTAVELRNRLFAATGLKLPATLVFDHATPVALAEHLRAELGAVDDAGAPGLAELDRLEAALNTVADDDTARAEITDRLRTLLAKWDVPVETDEVGQRIKSASDEEIFDFLGEEFGIS</sequence>
<evidence type="ECO:0000256" key="7">
    <source>
        <dbReference type="ARBA" id="ARBA00023315"/>
    </source>
</evidence>
<dbReference type="InterPro" id="IPR006162">
    <property type="entry name" value="Ppantetheine_attach_site"/>
</dbReference>
<dbReference type="InterPro" id="IPR057326">
    <property type="entry name" value="KR_dom"/>
</dbReference>
<dbReference type="InterPro" id="IPR036291">
    <property type="entry name" value="NAD(P)-bd_dom_sf"/>
</dbReference>
<dbReference type="SUPFAM" id="SSF47336">
    <property type="entry name" value="ACP-like"/>
    <property type="match status" value="2"/>
</dbReference>
<dbReference type="PROSITE" id="PS00012">
    <property type="entry name" value="PHOSPHOPANTETHEINE"/>
    <property type="match status" value="1"/>
</dbReference>
<dbReference type="SUPFAM" id="SSF55048">
    <property type="entry name" value="Probable ACP-binding domain of malonyl-CoA ACP transacylase"/>
    <property type="match status" value="2"/>
</dbReference>
<dbReference type="InterPro" id="IPR009081">
    <property type="entry name" value="PP-bd_ACP"/>
</dbReference>
<feature type="domain" description="Ketosynthase family 3 (KS3)" evidence="9">
    <location>
        <begin position="1527"/>
        <end position="1953"/>
    </location>
</feature>
<feature type="domain" description="Carrier" evidence="8">
    <location>
        <begin position="2891"/>
        <end position="2966"/>
    </location>
</feature>
<feature type="domain" description="Carrier" evidence="8">
    <location>
        <begin position="1434"/>
        <end position="1509"/>
    </location>
</feature>
<dbReference type="InterPro" id="IPR016035">
    <property type="entry name" value="Acyl_Trfase/lysoPLipase"/>
</dbReference>
<keyword evidence="3" id="KW-0597">Phosphoprotein</keyword>